<reference evidence="4" key="2">
    <citation type="journal article" date="2016" name="Sci. Rep.">
        <title>Dictyocaulus viviparus genome, variome and transcriptome elucidate lungworm biology and support future intervention.</title>
        <authorList>
            <person name="McNulty S.N."/>
            <person name="Strube C."/>
            <person name="Rosa B.A."/>
            <person name="Martin J.C."/>
            <person name="Tyagi R."/>
            <person name="Choi Y.J."/>
            <person name="Wang Q."/>
            <person name="Hallsworth Pepin K."/>
            <person name="Zhang X."/>
            <person name="Ozersky P."/>
            <person name="Wilson R.K."/>
            <person name="Sternberg P.W."/>
            <person name="Gasser R.B."/>
            <person name="Mitreva M."/>
        </authorList>
    </citation>
    <scope>NUCLEOTIDE SEQUENCE [LARGE SCALE GENOMIC DNA]</scope>
    <source>
        <strain evidence="4">HannoverDv2000</strain>
    </source>
</reference>
<evidence type="ECO:0000313" key="3">
    <source>
        <dbReference type="EMBL" id="KJH48123.1"/>
    </source>
</evidence>
<feature type="domain" description="F-box" evidence="2">
    <location>
        <begin position="81"/>
        <end position="130"/>
    </location>
</feature>
<dbReference type="InterPro" id="IPR036047">
    <property type="entry name" value="F-box-like_dom_sf"/>
</dbReference>
<accession>A0A0D8XU16</accession>
<dbReference type="SUPFAM" id="SSF52047">
    <property type="entry name" value="RNI-like"/>
    <property type="match status" value="1"/>
</dbReference>
<proteinExistence type="predicted"/>
<dbReference type="SUPFAM" id="SSF81383">
    <property type="entry name" value="F-box domain"/>
    <property type="match status" value="1"/>
</dbReference>
<dbReference type="EMBL" id="KN716279">
    <property type="protein sequence ID" value="KJH48123.1"/>
    <property type="molecule type" value="Genomic_DNA"/>
</dbReference>
<sequence>MIKKFCCHPNPQKISRYIHRVNNHRPRKEGRHFMPKLQHYPRFLCRIQKFREPQQITDQTMASCSTGKESDENSTADSNCSYEAGQLPAELLFKILEQIDVSTAYNCRFVCNRWRLIIEKLFADNKVLSVFKLSRLIISGLPRKALEFRRVNYDERRSVAMVLPHESLRRRVRLSYSFYRFKIQRLFLKNLRLTDELVDFLRIQLSMCDLSFLTQLSLYGVDFSCSTSETFRRLLELVDQHIETLELYQSTGMKDDSVTDEHLAQLNSKKIRRIMIDGVRFRNPRRFKQLQLGDESLRLFLKNKNFPTLILDRCSVTTKSICDYAENWMSSTIESEKCIRLNNCTLKRCVAVKGQQFEVECRKRGLNCKRRKGGGNLIIYNVQAKHSLTQFIVATQPIEIDENQER</sequence>
<dbReference type="Gene3D" id="3.80.10.10">
    <property type="entry name" value="Ribonuclease Inhibitor"/>
    <property type="match status" value="1"/>
</dbReference>
<dbReference type="AlphaFoldDB" id="A0A0D8XU16"/>
<reference evidence="3 4" key="1">
    <citation type="submission" date="2013-11" db="EMBL/GenBank/DDBJ databases">
        <title>Draft genome of the bovine lungworm Dictyocaulus viviparus.</title>
        <authorList>
            <person name="Mitreva M."/>
        </authorList>
    </citation>
    <scope>NUCLEOTIDE SEQUENCE [LARGE SCALE GENOMIC DNA]</scope>
    <source>
        <strain evidence="3 4">HannoverDv2000</strain>
    </source>
</reference>
<feature type="region of interest" description="Disordered" evidence="1">
    <location>
        <begin position="57"/>
        <end position="77"/>
    </location>
</feature>
<dbReference type="PROSITE" id="PS50181">
    <property type="entry name" value="FBOX"/>
    <property type="match status" value="1"/>
</dbReference>
<keyword evidence="4" id="KW-1185">Reference proteome</keyword>
<gene>
    <name evidence="3" type="ORF">DICVIV_05777</name>
</gene>
<evidence type="ECO:0000313" key="4">
    <source>
        <dbReference type="Proteomes" id="UP000053766"/>
    </source>
</evidence>
<dbReference type="InterPro" id="IPR032675">
    <property type="entry name" value="LRR_dom_sf"/>
</dbReference>
<name>A0A0D8XU16_DICVI</name>
<dbReference type="Proteomes" id="UP000053766">
    <property type="component" value="Unassembled WGS sequence"/>
</dbReference>
<dbReference type="Pfam" id="PF00646">
    <property type="entry name" value="F-box"/>
    <property type="match status" value="1"/>
</dbReference>
<organism evidence="3 4">
    <name type="scientific">Dictyocaulus viviparus</name>
    <name type="common">Bovine lungworm</name>
    <dbReference type="NCBI Taxonomy" id="29172"/>
    <lineage>
        <taxon>Eukaryota</taxon>
        <taxon>Metazoa</taxon>
        <taxon>Ecdysozoa</taxon>
        <taxon>Nematoda</taxon>
        <taxon>Chromadorea</taxon>
        <taxon>Rhabditida</taxon>
        <taxon>Rhabditina</taxon>
        <taxon>Rhabditomorpha</taxon>
        <taxon>Strongyloidea</taxon>
        <taxon>Metastrongylidae</taxon>
        <taxon>Dictyocaulus</taxon>
    </lineage>
</organism>
<evidence type="ECO:0000256" key="1">
    <source>
        <dbReference type="SAM" id="MobiDB-lite"/>
    </source>
</evidence>
<protein>
    <submittedName>
        <fullName evidence="3">F-box domain protein</fullName>
    </submittedName>
</protein>
<dbReference type="InterPro" id="IPR001810">
    <property type="entry name" value="F-box_dom"/>
</dbReference>
<evidence type="ECO:0000259" key="2">
    <source>
        <dbReference type="PROSITE" id="PS50181"/>
    </source>
</evidence>
<dbReference type="OrthoDB" id="5811793at2759"/>